<evidence type="ECO:0008006" key="3">
    <source>
        <dbReference type="Google" id="ProtNLM"/>
    </source>
</evidence>
<evidence type="ECO:0000313" key="2">
    <source>
        <dbReference type="Proteomes" id="UP000295110"/>
    </source>
</evidence>
<reference evidence="1 2" key="1">
    <citation type="submission" date="2019-03" db="EMBL/GenBank/DDBJ databases">
        <title>Genomic Encyclopedia of Type Strains, Phase IV (KMG-IV): sequencing the most valuable type-strain genomes for metagenomic binning, comparative biology and taxonomic classification.</title>
        <authorList>
            <person name="Goeker M."/>
        </authorList>
    </citation>
    <scope>NUCLEOTIDE SEQUENCE [LARGE SCALE GENOMIC DNA]</scope>
    <source>
        <strain evidence="1 2">DSM 654</strain>
    </source>
</reference>
<dbReference type="RefSeq" id="WP_132576663.1">
    <property type="nucleotide sequence ID" value="NZ_CBCSGL010000087.1"/>
</dbReference>
<proteinExistence type="predicted"/>
<dbReference type="Proteomes" id="UP000295110">
    <property type="component" value="Unassembled WGS sequence"/>
</dbReference>
<accession>A0A4R3U9N9</accession>
<gene>
    <name evidence="1" type="ORF">EV671_10602</name>
</gene>
<evidence type="ECO:0000313" key="1">
    <source>
        <dbReference type="EMBL" id="TCU83052.1"/>
    </source>
</evidence>
<dbReference type="EMBL" id="SMBU01000060">
    <property type="protein sequence ID" value="TCU83052.1"/>
    <property type="molecule type" value="Genomic_DNA"/>
</dbReference>
<protein>
    <recommendedName>
        <fullName evidence="3">ClpP protease-like protein</fullName>
    </recommendedName>
</protein>
<comment type="caution">
    <text evidence="1">The sequence shown here is derived from an EMBL/GenBank/DDBJ whole genome shotgun (WGS) entry which is preliminary data.</text>
</comment>
<dbReference type="AlphaFoldDB" id="A0A4R3U9N9"/>
<organism evidence="1 2">
    <name type="scientific">Roseateles saccharophilus</name>
    <name type="common">Pseudomonas saccharophila</name>
    <dbReference type="NCBI Taxonomy" id="304"/>
    <lineage>
        <taxon>Bacteria</taxon>
        <taxon>Pseudomonadati</taxon>
        <taxon>Pseudomonadota</taxon>
        <taxon>Betaproteobacteria</taxon>
        <taxon>Burkholderiales</taxon>
        <taxon>Sphaerotilaceae</taxon>
        <taxon>Roseateles</taxon>
    </lineage>
</organism>
<name>A0A4R3U9N9_ROSSA</name>
<sequence>MLRRLLPIGCVFAAGAMGIAVWVFARQSGNEVALPTAASGDSSEWTTSVKVTQDMLVYDGPISEEGASRFIELAQSEAVKAVRMNSSGGDYEAALKMGRVLRDRGLMLSVRICVSACADPLFIMARRKSVESGGFLAVHGTPAFNSDVAAKNGIGDAKSNSAVKNMLNQLFARRVAMLQNYADSGFDVRFHLPYLQFLARQNEFYANDTVRNLHERRGCPRAQLLALLNFKWVAGREG</sequence>
<dbReference type="OrthoDB" id="200022at2"/>
<keyword evidence="2" id="KW-1185">Reference proteome</keyword>